<dbReference type="RefSeq" id="WP_064788130.1">
    <property type="nucleotide sequence ID" value="NZ_CP031555.1"/>
</dbReference>
<feature type="transmembrane region" description="Helical" evidence="5">
    <location>
        <begin position="184"/>
        <end position="208"/>
    </location>
</feature>
<accession>A0ABN5NM22</accession>
<sequence>MVFFVARHRDRRDKHQVTIASCQIVPSLMFEIPLPFVVALLLAILLVRLTLRGPAGPVGRSLRIFVAASLALVIMVGLRWQFDLLVFRFLRPLFAAMLPPIAWMCFAALGSEERSQTRWRWMHVIPVLAIFIASLTWRQWHIQVDFLIAVQFAGYGIALIVLASRGEDRFAQARLGDVGSVRSIVAVVGGALIFSGLVDGLIALDFSITQGTNVATIVGTAQLVVLVVLALLMVRLERHSPQTTKLNDSVTEAALSQQKDDPQGNNDIAEDDAILAAIDEVMHAQHLYRDPDLTLDRLARRVVIPARQISGAINRRFGRNVSQVVNEYRVAEAQMLLQTTDKPVTEIMFDCGFQTKSNFNREFGRVTGMGPRAYRDADPYPDERQSDQPFGPIRKLFSENAESREQG</sequence>
<feature type="region of interest" description="Disordered" evidence="4">
    <location>
        <begin position="370"/>
        <end position="407"/>
    </location>
</feature>
<dbReference type="Gene3D" id="1.10.10.60">
    <property type="entry name" value="Homeodomain-like"/>
    <property type="match status" value="1"/>
</dbReference>
<evidence type="ECO:0000313" key="8">
    <source>
        <dbReference type="Proteomes" id="UP000256971"/>
    </source>
</evidence>
<keyword evidence="5" id="KW-0472">Membrane</keyword>
<feature type="transmembrane region" description="Helical" evidence="5">
    <location>
        <begin position="121"/>
        <end position="140"/>
    </location>
</feature>
<keyword evidence="5" id="KW-1133">Transmembrane helix</keyword>
<keyword evidence="5" id="KW-0812">Transmembrane</keyword>
<evidence type="ECO:0000256" key="1">
    <source>
        <dbReference type="ARBA" id="ARBA00023015"/>
    </source>
</evidence>
<evidence type="ECO:0000256" key="4">
    <source>
        <dbReference type="SAM" id="MobiDB-lite"/>
    </source>
</evidence>
<dbReference type="EMBL" id="CP031555">
    <property type="protein sequence ID" value="AXO16601.1"/>
    <property type="molecule type" value="Genomic_DNA"/>
</dbReference>
<feature type="transmembrane region" description="Helical" evidence="5">
    <location>
        <begin position="32"/>
        <end position="51"/>
    </location>
</feature>
<evidence type="ECO:0000259" key="6">
    <source>
        <dbReference type="PROSITE" id="PS01124"/>
    </source>
</evidence>
<feature type="transmembrane region" description="Helical" evidence="5">
    <location>
        <begin position="214"/>
        <end position="234"/>
    </location>
</feature>
<feature type="compositionally biased region" description="Polar residues" evidence="4">
    <location>
        <begin position="247"/>
        <end position="257"/>
    </location>
</feature>
<feature type="transmembrane region" description="Helical" evidence="5">
    <location>
        <begin position="146"/>
        <end position="163"/>
    </location>
</feature>
<reference evidence="7 8" key="1">
    <citation type="submission" date="2018-08" db="EMBL/GenBank/DDBJ databases">
        <title>Complete genome sequence of type strain Thalassospira indica MCCC 1A01103T, isolated from isolated from deep seawater of the Indian Ocean.</title>
        <authorList>
            <person name="Liu Y."/>
        </authorList>
    </citation>
    <scope>NUCLEOTIDE SEQUENCE [LARGE SCALE GENOMIC DNA]</scope>
    <source>
        <strain evidence="7 8">PB8BT</strain>
    </source>
</reference>
<feature type="compositionally biased region" description="Basic and acidic residues" evidence="4">
    <location>
        <begin position="373"/>
        <end position="386"/>
    </location>
</feature>
<keyword evidence="2" id="KW-0238">DNA-binding</keyword>
<evidence type="ECO:0000256" key="5">
    <source>
        <dbReference type="SAM" id="Phobius"/>
    </source>
</evidence>
<feature type="transmembrane region" description="Helical" evidence="5">
    <location>
        <begin position="88"/>
        <end position="109"/>
    </location>
</feature>
<gene>
    <name evidence="7" type="ORF">DY252_22035</name>
</gene>
<name>A0ABN5NM22_9PROT</name>
<feature type="domain" description="HTH araC/xylS-type" evidence="6">
    <location>
        <begin position="272"/>
        <end position="377"/>
    </location>
</feature>
<dbReference type="InterPro" id="IPR018060">
    <property type="entry name" value="HTH_AraC"/>
</dbReference>
<feature type="transmembrane region" description="Helical" evidence="5">
    <location>
        <begin position="63"/>
        <end position="82"/>
    </location>
</feature>
<dbReference type="PROSITE" id="PS01124">
    <property type="entry name" value="HTH_ARAC_FAMILY_2"/>
    <property type="match status" value="1"/>
</dbReference>
<dbReference type="SUPFAM" id="SSF46689">
    <property type="entry name" value="Homeodomain-like"/>
    <property type="match status" value="1"/>
</dbReference>
<keyword evidence="1" id="KW-0805">Transcription regulation</keyword>
<evidence type="ECO:0000256" key="3">
    <source>
        <dbReference type="ARBA" id="ARBA00023163"/>
    </source>
</evidence>
<dbReference type="PANTHER" id="PTHR43280:SF29">
    <property type="entry name" value="ARAC-FAMILY TRANSCRIPTIONAL REGULATOR"/>
    <property type="match status" value="1"/>
</dbReference>
<keyword evidence="3" id="KW-0804">Transcription</keyword>
<feature type="region of interest" description="Disordered" evidence="4">
    <location>
        <begin position="247"/>
        <end position="266"/>
    </location>
</feature>
<keyword evidence="8" id="KW-1185">Reference proteome</keyword>
<proteinExistence type="predicted"/>
<protein>
    <submittedName>
        <fullName evidence="7">AraC family transcriptional regulator</fullName>
    </submittedName>
</protein>
<dbReference type="InterPro" id="IPR009057">
    <property type="entry name" value="Homeodomain-like_sf"/>
</dbReference>
<dbReference type="Pfam" id="PF12833">
    <property type="entry name" value="HTH_18"/>
    <property type="match status" value="1"/>
</dbReference>
<dbReference type="Proteomes" id="UP000256971">
    <property type="component" value="Chromosome"/>
</dbReference>
<evidence type="ECO:0000256" key="2">
    <source>
        <dbReference type="ARBA" id="ARBA00023125"/>
    </source>
</evidence>
<evidence type="ECO:0000313" key="7">
    <source>
        <dbReference type="EMBL" id="AXO16601.1"/>
    </source>
</evidence>
<dbReference type="PANTHER" id="PTHR43280">
    <property type="entry name" value="ARAC-FAMILY TRANSCRIPTIONAL REGULATOR"/>
    <property type="match status" value="1"/>
</dbReference>
<dbReference type="SMART" id="SM00342">
    <property type="entry name" value="HTH_ARAC"/>
    <property type="match status" value="1"/>
</dbReference>
<organism evidence="7 8">
    <name type="scientific">Thalassospira indica</name>
    <dbReference type="NCBI Taxonomy" id="1891279"/>
    <lineage>
        <taxon>Bacteria</taxon>
        <taxon>Pseudomonadati</taxon>
        <taxon>Pseudomonadota</taxon>
        <taxon>Alphaproteobacteria</taxon>
        <taxon>Rhodospirillales</taxon>
        <taxon>Thalassospiraceae</taxon>
        <taxon>Thalassospira</taxon>
    </lineage>
</organism>